<dbReference type="GO" id="GO:0015074">
    <property type="term" value="P:DNA integration"/>
    <property type="evidence" value="ECO:0007669"/>
    <property type="project" value="InterPro"/>
</dbReference>
<dbReference type="AlphaFoldDB" id="A0A1H6JJY5"/>
<dbReference type="InterPro" id="IPR001584">
    <property type="entry name" value="Integrase_cat-core"/>
</dbReference>
<organism evidence="2 3">
    <name type="scientific">Magnetospirillum fulvum</name>
    <name type="common">Rhodospirillum fulvum</name>
    <dbReference type="NCBI Taxonomy" id="1082"/>
    <lineage>
        <taxon>Bacteria</taxon>
        <taxon>Pseudomonadati</taxon>
        <taxon>Pseudomonadota</taxon>
        <taxon>Alphaproteobacteria</taxon>
        <taxon>Rhodospirillales</taxon>
        <taxon>Rhodospirillaceae</taxon>
        <taxon>Magnetospirillum</taxon>
    </lineage>
</organism>
<evidence type="ECO:0000313" key="2">
    <source>
        <dbReference type="EMBL" id="SEH62637.1"/>
    </source>
</evidence>
<gene>
    <name evidence="2" type="ORF">SAMN04244559_03218</name>
</gene>
<dbReference type="Proteomes" id="UP000182983">
    <property type="component" value="Unassembled WGS sequence"/>
</dbReference>
<keyword evidence="3" id="KW-1185">Reference proteome</keyword>
<feature type="domain" description="Integrase catalytic" evidence="1">
    <location>
        <begin position="1"/>
        <end position="169"/>
    </location>
</feature>
<dbReference type="PROSITE" id="PS50994">
    <property type="entry name" value="INTEGRASE"/>
    <property type="match status" value="1"/>
</dbReference>
<dbReference type="EMBL" id="FNWO01000018">
    <property type="protein sequence ID" value="SEH62637.1"/>
    <property type="molecule type" value="Genomic_DNA"/>
</dbReference>
<proteinExistence type="predicted"/>
<sequence length="175" mass="19527">MWSWDITKLKGPNKGQFFNLYVILDIFSRAVVGWLLAEHENAALAARLIAETCKRHGIRSGTLTIHADRGALMTATSTALLLASLGVGKSHSRPHQSNDNPFSESQFKTMKYHPTFPERFGSIQDARAEAVRHTRQAVLDQALQRHPQRFVCKPPQTPDPPNAVWINPPAQRIAA</sequence>
<protein>
    <submittedName>
        <fullName evidence="2">Integrase core domain-containing protein</fullName>
    </submittedName>
</protein>
<dbReference type="PANTHER" id="PTHR46889:SF4">
    <property type="entry name" value="TRANSPOSASE INSO FOR INSERTION SEQUENCE ELEMENT IS911B-RELATED"/>
    <property type="match status" value="1"/>
</dbReference>
<name>A0A1H6JJY5_MAGFU</name>
<dbReference type="InterPro" id="IPR012337">
    <property type="entry name" value="RNaseH-like_sf"/>
</dbReference>
<dbReference type="InterPro" id="IPR050900">
    <property type="entry name" value="Transposase_IS3/IS150/IS904"/>
</dbReference>
<evidence type="ECO:0000313" key="3">
    <source>
        <dbReference type="Proteomes" id="UP000182983"/>
    </source>
</evidence>
<dbReference type="SUPFAM" id="SSF53098">
    <property type="entry name" value="Ribonuclease H-like"/>
    <property type="match status" value="1"/>
</dbReference>
<reference evidence="3" key="1">
    <citation type="submission" date="2016-10" db="EMBL/GenBank/DDBJ databases">
        <authorList>
            <person name="Varghese N."/>
            <person name="Submissions S."/>
        </authorList>
    </citation>
    <scope>NUCLEOTIDE SEQUENCE [LARGE SCALE GENOMIC DNA]</scope>
    <source>
        <strain evidence="3">DSM 13234</strain>
    </source>
</reference>
<dbReference type="Pfam" id="PF00665">
    <property type="entry name" value="rve"/>
    <property type="match status" value="1"/>
</dbReference>
<dbReference type="InterPro" id="IPR036397">
    <property type="entry name" value="RNaseH_sf"/>
</dbReference>
<evidence type="ECO:0000259" key="1">
    <source>
        <dbReference type="PROSITE" id="PS50994"/>
    </source>
</evidence>
<dbReference type="Gene3D" id="3.30.420.10">
    <property type="entry name" value="Ribonuclease H-like superfamily/Ribonuclease H"/>
    <property type="match status" value="1"/>
</dbReference>
<dbReference type="PANTHER" id="PTHR46889">
    <property type="entry name" value="TRANSPOSASE INSF FOR INSERTION SEQUENCE IS3B-RELATED"/>
    <property type="match status" value="1"/>
</dbReference>
<accession>A0A1H6JJY5</accession>
<dbReference type="GO" id="GO:0003676">
    <property type="term" value="F:nucleic acid binding"/>
    <property type="evidence" value="ECO:0007669"/>
    <property type="project" value="InterPro"/>
</dbReference>